<name>A0A415E6Q2_9FIRM</name>
<dbReference type="InterPro" id="IPR036390">
    <property type="entry name" value="WH_DNA-bd_sf"/>
</dbReference>
<dbReference type="Pfam" id="PF03551">
    <property type="entry name" value="PadR"/>
    <property type="match status" value="1"/>
</dbReference>
<sequence length="110" mass="11925">MIPSQMLKGVLEGCILAVIEEDETYGYEITTRLAGYGFGAVAEGTIYPILLRLEKSGSIAAELKPSPAGPKRKYYHLTAAGTMSLIEFQKNWRSISEAVDSVLEGGKRNG</sequence>
<dbReference type="RefSeq" id="WP_067539765.1">
    <property type="nucleotide sequence ID" value="NZ_AP025567.1"/>
</dbReference>
<dbReference type="AlphaFoldDB" id="A0A415E6Q2"/>
<dbReference type="Gene3D" id="1.10.10.10">
    <property type="entry name" value="Winged helix-like DNA-binding domain superfamily/Winged helix DNA-binding domain"/>
    <property type="match status" value="1"/>
</dbReference>
<gene>
    <name evidence="2" type="ORF">DW099_02520</name>
</gene>
<dbReference type="InterPro" id="IPR052509">
    <property type="entry name" value="Metal_resp_DNA-bind_regulator"/>
</dbReference>
<dbReference type="EMBL" id="QRMS01000001">
    <property type="protein sequence ID" value="RHJ89467.1"/>
    <property type="molecule type" value="Genomic_DNA"/>
</dbReference>
<evidence type="ECO:0000259" key="1">
    <source>
        <dbReference type="Pfam" id="PF03551"/>
    </source>
</evidence>
<dbReference type="PANTHER" id="PTHR33169:SF14">
    <property type="entry name" value="TRANSCRIPTIONAL REGULATOR RV3488"/>
    <property type="match status" value="1"/>
</dbReference>
<keyword evidence="3" id="KW-1185">Reference proteome</keyword>
<organism evidence="2 3">
    <name type="scientific">Emergencia timonensis</name>
    <dbReference type="NCBI Taxonomy" id="1776384"/>
    <lineage>
        <taxon>Bacteria</taxon>
        <taxon>Bacillati</taxon>
        <taxon>Bacillota</taxon>
        <taxon>Clostridia</taxon>
        <taxon>Peptostreptococcales</taxon>
        <taxon>Anaerovoracaceae</taxon>
        <taxon>Emergencia</taxon>
    </lineage>
</organism>
<dbReference type="InterPro" id="IPR036388">
    <property type="entry name" value="WH-like_DNA-bd_sf"/>
</dbReference>
<dbReference type="GeneID" id="83005133"/>
<feature type="domain" description="Transcription regulator PadR N-terminal" evidence="1">
    <location>
        <begin position="15"/>
        <end position="84"/>
    </location>
</feature>
<evidence type="ECO:0000313" key="2">
    <source>
        <dbReference type="EMBL" id="RHJ89467.1"/>
    </source>
</evidence>
<dbReference type="InterPro" id="IPR005149">
    <property type="entry name" value="Tscrpt_reg_PadR_N"/>
</dbReference>
<proteinExistence type="predicted"/>
<dbReference type="STRING" id="1776384.GCA_900086585_02813"/>
<reference evidence="2 3" key="1">
    <citation type="submission" date="2018-08" db="EMBL/GenBank/DDBJ databases">
        <title>A genome reference for cultivated species of the human gut microbiota.</title>
        <authorList>
            <person name="Zou Y."/>
            <person name="Xue W."/>
            <person name="Luo G."/>
        </authorList>
    </citation>
    <scope>NUCLEOTIDE SEQUENCE [LARGE SCALE GENOMIC DNA]</scope>
    <source>
        <strain evidence="2 3">AM07-24</strain>
    </source>
</reference>
<dbReference type="OrthoDB" id="9808017at2"/>
<dbReference type="SUPFAM" id="SSF46785">
    <property type="entry name" value="Winged helix' DNA-binding domain"/>
    <property type="match status" value="1"/>
</dbReference>
<protein>
    <submittedName>
        <fullName evidence="2">PadR family transcriptional regulator</fullName>
    </submittedName>
</protein>
<accession>A0A415E6Q2</accession>
<evidence type="ECO:0000313" key="3">
    <source>
        <dbReference type="Proteomes" id="UP000284841"/>
    </source>
</evidence>
<comment type="caution">
    <text evidence="2">The sequence shown here is derived from an EMBL/GenBank/DDBJ whole genome shotgun (WGS) entry which is preliminary data.</text>
</comment>
<dbReference type="PANTHER" id="PTHR33169">
    <property type="entry name" value="PADR-FAMILY TRANSCRIPTIONAL REGULATOR"/>
    <property type="match status" value="1"/>
</dbReference>
<dbReference type="Proteomes" id="UP000284841">
    <property type="component" value="Unassembled WGS sequence"/>
</dbReference>